<dbReference type="AlphaFoldDB" id="A0A1T4JJX6"/>
<gene>
    <name evidence="1" type="ORF">SAMN02746011_00049</name>
</gene>
<organism evidence="1 2">
    <name type="scientific">Globicatella sulfidifaciens DSM 15739</name>
    <dbReference type="NCBI Taxonomy" id="1121925"/>
    <lineage>
        <taxon>Bacteria</taxon>
        <taxon>Bacillati</taxon>
        <taxon>Bacillota</taxon>
        <taxon>Bacilli</taxon>
        <taxon>Lactobacillales</taxon>
        <taxon>Aerococcaceae</taxon>
        <taxon>Globicatella</taxon>
    </lineage>
</organism>
<keyword evidence="2" id="KW-1185">Reference proteome</keyword>
<dbReference type="RefSeq" id="WP_159443809.1">
    <property type="nucleotide sequence ID" value="NZ_FUWO01000001.1"/>
</dbReference>
<protein>
    <submittedName>
        <fullName evidence="1">Predicted dithiol-disulfide isomerase, DsbA family</fullName>
    </submittedName>
</protein>
<evidence type="ECO:0000313" key="1">
    <source>
        <dbReference type="EMBL" id="SJZ30461.1"/>
    </source>
</evidence>
<reference evidence="2" key="1">
    <citation type="submission" date="2017-02" db="EMBL/GenBank/DDBJ databases">
        <authorList>
            <person name="Varghese N."/>
            <person name="Submissions S."/>
        </authorList>
    </citation>
    <scope>NUCLEOTIDE SEQUENCE [LARGE SCALE GENOMIC DNA]</scope>
    <source>
        <strain evidence="2">DSM 15739</strain>
    </source>
</reference>
<dbReference type="OrthoDB" id="2156137at2"/>
<dbReference type="InterPro" id="IPR036249">
    <property type="entry name" value="Thioredoxin-like_sf"/>
</dbReference>
<dbReference type="Gene3D" id="3.40.30.10">
    <property type="entry name" value="Glutaredoxin"/>
    <property type="match status" value="1"/>
</dbReference>
<dbReference type="EMBL" id="FUWO01000001">
    <property type="protein sequence ID" value="SJZ30461.1"/>
    <property type="molecule type" value="Genomic_DNA"/>
</dbReference>
<dbReference type="GO" id="GO:0016853">
    <property type="term" value="F:isomerase activity"/>
    <property type="evidence" value="ECO:0007669"/>
    <property type="project" value="UniProtKB-KW"/>
</dbReference>
<dbReference type="STRING" id="1121925.SAMN02746011_00049"/>
<dbReference type="Proteomes" id="UP000189941">
    <property type="component" value="Unassembled WGS sequence"/>
</dbReference>
<dbReference type="SUPFAM" id="SSF52833">
    <property type="entry name" value="Thioredoxin-like"/>
    <property type="match status" value="1"/>
</dbReference>
<evidence type="ECO:0000313" key="2">
    <source>
        <dbReference type="Proteomes" id="UP000189941"/>
    </source>
</evidence>
<accession>A0A1T4JJX6</accession>
<dbReference type="Pfam" id="PF13743">
    <property type="entry name" value="Thioredoxin_5"/>
    <property type="match status" value="1"/>
</dbReference>
<name>A0A1T4JJX6_9LACT</name>
<proteinExistence type="predicted"/>
<keyword evidence="1" id="KW-0413">Isomerase</keyword>
<sequence length="225" mass="26169">MKSEYQIEYRTNGIPKVFEFYLFVNPLGRQCFNCERELTKTIDLISAKTDVHILCFHNQSIVTEFMNRFGIPSTDLTSRNHIYRSVYLASLAYKAASMQGKKKGRRFLMEMQSRIVGQLERFSDEFILDLAEEIGLDLQTFVDDLESDYVKHLLQKDQQIARDMNVESTPALVMFEHRLGERGVLLEGSFKAQNILSHLDFLIELDYLNDLNKPKLSLIAKRKTD</sequence>